<protein>
    <submittedName>
        <fullName evidence="2">Activin_recp domain-containing protein</fullName>
    </submittedName>
</protein>
<proteinExistence type="predicted"/>
<sequence>MCTLHLNQSNHSSNSTDYCNELQNVKDVKDISYLTCNSIENSLWPVTEPCVHPWCVKKASIYSDETSYCNSQQMEIEMFSIGISILKKCFCNIESEEWFRGPGNHHVSSFRNKEISSAHLAPPTKKFV</sequence>
<accession>A0A1I7TZ81</accession>
<dbReference type="WBParaSite" id="Csp11.Scaffold629.g13271.t1">
    <property type="protein sequence ID" value="Csp11.Scaffold629.g13271.t1"/>
    <property type="gene ID" value="Csp11.Scaffold629.g13271"/>
</dbReference>
<organism evidence="1 2">
    <name type="scientific">Caenorhabditis tropicalis</name>
    <dbReference type="NCBI Taxonomy" id="1561998"/>
    <lineage>
        <taxon>Eukaryota</taxon>
        <taxon>Metazoa</taxon>
        <taxon>Ecdysozoa</taxon>
        <taxon>Nematoda</taxon>
        <taxon>Chromadorea</taxon>
        <taxon>Rhabditida</taxon>
        <taxon>Rhabditina</taxon>
        <taxon>Rhabditomorpha</taxon>
        <taxon>Rhabditoidea</taxon>
        <taxon>Rhabditidae</taxon>
        <taxon>Peloderinae</taxon>
        <taxon>Caenorhabditis</taxon>
    </lineage>
</organism>
<evidence type="ECO:0000313" key="1">
    <source>
        <dbReference type="Proteomes" id="UP000095282"/>
    </source>
</evidence>
<reference evidence="2" key="1">
    <citation type="submission" date="2016-11" db="UniProtKB">
        <authorList>
            <consortium name="WormBaseParasite"/>
        </authorList>
    </citation>
    <scope>IDENTIFICATION</scope>
</reference>
<dbReference type="AlphaFoldDB" id="A0A1I7TZ81"/>
<dbReference type="STRING" id="1561998.A0A1I7TZ81"/>
<keyword evidence="1" id="KW-1185">Reference proteome</keyword>
<name>A0A1I7TZ81_9PELO</name>
<evidence type="ECO:0000313" key="2">
    <source>
        <dbReference type="WBParaSite" id="Csp11.Scaffold629.g13271.t1"/>
    </source>
</evidence>
<dbReference type="eggNOG" id="ENOG502R6RR">
    <property type="taxonomic scope" value="Eukaryota"/>
</dbReference>
<dbReference type="Proteomes" id="UP000095282">
    <property type="component" value="Unplaced"/>
</dbReference>